<organism evidence="1">
    <name type="scientific">marine metagenome</name>
    <dbReference type="NCBI Taxonomy" id="408172"/>
    <lineage>
        <taxon>unclassified sequences</taxon>
        <taxon>metagenomes</taxon>
        <taxon>ecological metagenomes</taxon>
    </lineage>
</organism>
<proteinExistence type="predicted"/>
<reference evidence="1" key="1">
    <citation type="submission" date="2018-05" db="EMBL/GenBank/DDBJ databases">
        <authorList>
            <person name="Lanie J.A."/>
            <person name="Ng W.-L."/>
            <person name="Kazmierczak K.M."/>
            <person name="Andrzejewski T.M."/>
            <person name="Davidsen T.M."/>
            <person name="Wayne K.J."/>
            <person name="Tettelin H."/>
            <person name="Glass J.I."/>
            <person name="Rusch D."/>
            <person name="Podicherti R."/>
            <person name="Tsui H.-C.T."/>
            <person name="Winkler M.E."/>
        </authorList>
    </citation>
    <scope>NUCLEOTIDE SEQUENCE</scope>
</reference>
<name>A0A381YUB4_9ZZZZ</name>
<evidence type="ECO:0000313" key="1">
    <source>
        <dbReference type="EMBL" id="SVA80143.1"/>
    </source>
</evidence>
<gene>
    <name evidence="1" type="ORF">METZ01_LOCUS132997</name>
</gene>
<dbReference type="EMBL" id="UINC01018987">
    <property type="protein sequence ID" value="SVA80143.1"/>
    <property type="molecule type" value="Genomic_DNA"/>
</dbReference>
<protein>
    <submittedName>
        <fullName evidence="1">Uncharacterized protein</fullName>
    </submittedName>
</protein>
<sequence length="22" mass="2571">MKSWERRFVIPGQGDHLLNTVS</sequence>
<accession>A0A381YUB4</accession>
<dbReference type="AlphaFoldDB" id="A0A381YUB4"/>